<dbReference type="InterPro" id="IPR010133">
    <property type="entry name" value="Bacteriocin_signal_seq"/>
</dbReference>
<dbReference type="Proteomes" id="UP001059844">
    <property type="component" value="Chromosome"/>
</dbReference>
<protein>
    <submittedName>
        <fullName evidence="2">Class I lanthipeptide</fullName>
    </submittedName>
</protein>
<proteinExistence type="predicted"/>
<evidence type="ECO:0000256" key="1">
    <source>
        <dbReference type="SAM" id="Phobius"/>
    </source>
</evidence>
<keyword evidence="1" id="KW-1133">Transmembrane helix</keyword>
<organism evidence="2 3">
    <name type="scientific">Flavobacterium cerinum</name>
    <dbReference type="NCBI Taxonomy" id="2502784"/>
    <lineage>
        <taxon>Bacteria</taxon>
        <taxon>Pseudomonadati</taxon>
        <taxon>Bacteroidota</taxon>
        <taxon>Flavobacteriia</taxon>
        <taxon>Flavobacteriales</taxon>
        <taxon>Flavobacteriaceae</taxon>
        <taxon>Flavobacterium</taxon>
    </lineage>
</organism>
<reference evidence="2" key="1">
    <citation type="submission" date="2022-07" db="EMBL/GenBank/DDBJ databases">
        <title>Isolation, identification, and degradation of a PFOSA degrading strain from sewage treatment plant.</title>
        <authorList>
            <person name="Zhang L."/>
            <person name="Huo Y."/>
        </authorList>
    </citation>
    <scope>NUCLEOTIDE SEQUENCE</scope>
    <source>
        <strain evidence="2">C1</strain>
    </source>
</reference>
<dbReference type="NCBIfam" id="TIGR01847">
    <property type="entry name" value="bacteriocin_sig"/>
    <property type="match status" value="1"/>
</dbReference>
<sequence>MKKQNVNKLAFQKSSLVELNDNQLNAVSGGTLFTLITLATTVLAPATITLAGKH</sequence>
<accession>A0ABY5ITQ6</accession>
<keyword evidence="1" id="KW-0472">Membrane</keyword>
<dbReference type="EMBL" id="CP101751">
    <property type="protein sequence ID" value="UUC46179.1"/>
    <property type="molecule type" value="Genomic_DNA"/>
</dbReference>
<evidence type="ECO:0000313" key="3">
    <source>
        <dbReference type="Proteomes" id="UP001059844"/>
    </source>
</evidence>
<keyword evidence="1" id="KW-0812">Transmembrane</keyword>
<dbReference type="RefSeq" id="WP_256551855.1">
    <property type="nucleotide sequence ID" value="NZ_CP101751.1"/>
</dbReference>
<dbReference type="InterPro" id="IPR058238">
    <property type="entry name" value="Lant_leader_dom"/>
</dbReference>
<keyword evidence="3" id="KW-1185">Reference proteome</keyword>
<feature type="transmembrane region" description="Helical" evidence="1">
    <location>
        <begin position="32"/>
        <end position="52"/>
    </location>
</feature>
<name>A0ABY5ITQ6_9FLAO</name>
<dbReference type="NCBIfam" id="NF038153">
    <property type="entry name" value="lant_leader_L1a"/>
    <property type="match status" value="1"/>
</dbReference>
<evidence type="ECO:0000313" key="2">
    <source>
        <dbReference type="EMBL" id="UUC46179.1"/>
    </source>
</evidence>
<gene>
    <name evidence="2" type="ORF">NOX80_02995</name>
</gene>